<evidence type="ECO:0000256" key="1">
    <source>
        <dbReference type="SAM" id="MobiDB-lite"/>
    </source>
</evidence>
<comment type="caution">
    <text evidence="2">The sequence shown here is derived from an EMBL/GenBank/DDBJ whole genome shotgun (WGS) entry which is preliminary data.</text>
</comment>
<accession>A0ABQ7F834</accession>
<proteinExistence type="predicted"/>
<feature type="compositionally biased region" description="Polar residues" evidence="1">
    <location>
        <begin position="130"/>
        <end position="139"/>
    </location>
</feature>
<name>A0ABQ7F834_BRACR</name>
<feature type="region of interest" description="Disordered" evidence="1">
    <location>
        <begin position="166"/>
        <end position="226"/>
    </location>
</feature>
<reference evidence="2 3" key="1">
    <citation type="journal article" date="2020" name="BMC Genomics">
        <title>Intraspecific diversification of the crop wild relative Brassica cretica Lam. using demographic model selection.</title>
        <authorList>
            <person name="Kioukis A."/>
            <person name="Michalopoulou V.A."/>
            <person name="Briers L."/>
            <person name="Pirintsos S."/>
            <person name="Studholme D.J."/>
            <person name="Pavlidis P."/>
            <person name="Sarris P.F."/>
        </authorList>
    </citation>
    <scope>NUCLEOTIDE SEQUENCE [LARGE SCALE GENOMIC DNA]</scope>
    <source>
        <strain evidence="3">cv. PFS-1207/04</strain>
    </source>
</reference>
<organism evidence="2 3">
    <name type="scientific">Brassica cretica</name>
    <name type="common">Mustard</name>
    <dbReference type="NCBI Taxonomy" id="69181"/>
    <lineage>
        <taxon>Eukaryota</taxon>
        <taxon>Viridiplantae</taxon>
        <taxon>Streptophyta</taxon>
        <taxon>Embryophyta</taxon>
        <taxon>Tracheophyta</taxon>
        <taxon>Spermatophyta</taxon>
        <taxon>Magnoliopsida</taxon>
        <taxon>eudicotyledons</taxon>
        <taxon>Gunneridae</taxon>
        <taxon>Pentapetalae</taxon>
        <taxon>rosids</taxon>
        <taxon>malvids</taxon>
        <taxon>Brassicales</taxon>
        <taxon>Brassicaceae</taxon>
        <taxon>Brassiceae</taxon>
        <taxon>Brassica</taxon>
    </lineage>
</organism>
<evidence type="ECO:0000313" key="2">
    <source>
        <dbReference type="EMBL" id="KAF3611894.1"/>
    </source>
</evidence>
<evidence type="ECO:0008006" key="4">
    <source>
        <dbReference type="Google" id="ProtNLM"/>
    </source>
</evidence>
<dbReference type="EMBL" id="QGKV02000297">
    <property type="protein sequence ID" value="KAF3611894.1"/>
    <property type="molecule type" value="Genomic_DNA"/>
</dbReference>
<feature type="compositionally biased region" description="Polar residues" evidence="1">
    <location>
        <begin position="217"/>
        <end position="226"/>
    </location>
</feature>
<feature type="region of interest" description="Disordered" evidence="1">
    <location>
        <begin position="130"/>
        <end position="150"/>
    </location>
</feature>
<dbReference type="Proteomes" id="UP000266723">
    <property type="component" value="Unassembled WGS sequence"/>
</dbReference>
<protein>
    <recommendedName>
        <fullName evidence="4">NAC domain-containing protein</fullName>
    </recommendedName>
</protein>
<feature type="compositionally biased region" description="Low complexity" evidence="1">
    <location>
        <begin position="140"/>
        <end position="150"/>
    </location>
</feature>
<evidence type="ECO:0000313" key="3">
    <source>
        <dbReference type="Proteomes" id="UP000266723"/>
    </source>
</evidence>
<gene>
    <name evidence="2" type="ORF">DY000_02044216</name>
</gene>
<keyword evidence="3" id="KW-1185">Reference proteome</keyword>
<sequence length="226" mass="25032">MNYVKGAFVLCKLKKKTRSRSGVAVDASPAVTDLSPTIISDPILNDSLMLTHHKDPVEDYGGDYCNDLEELTPELDSSRWLDHSYQFDSNHWGSFADTTHSWEQGESSGLLRGENGHVYGQNTVENSNVRAPSTWKTRISTPSSPHTPSTHVFPLSESINRHFEISSASLHHREGTKSRRRKAKEIFTPRSQKPAITELEKPPPPGNKAGGNGAVEASTSRNRNLI</sequence>